<feature type="region of interest" description="Disordered" evidence="7">
    <location>
        <begin position="140"/>
        <end position="206"/>
    </location>
</feature>
<keyword evidence="4" id="KW-0805">Transcription regulation</keyword>
<evidence type="ECO:0000256" key="6">
    <source>
        <dbReference type="ARBA" id="ARBA00023242"/>
    </source>
</evidence>
<dbReference type="PANTHER" id="PTHR46469">
    <property type="entry name" value="TRANSCRIPTION INITIATION FACTOR TFIID SUBUNIT 8"/>
    <property type="match status" value="1"/>
</dbReference>
<feature type="compositionally biased region" description="Basic and acidic residues" evidence="7">
    <location>
        <begin position="283"/>
        <end position="293"/>
    </location>
</feature>
<evidence type="ECO:0000313" key="9">
    <source>
        <dbReference type="EMBL" id="EGE07694.1"/>
    </source>
</evidence>
<dbReference type="GO" id="GO:0005669">
    <property type="term" value="C:transcription factor TFIID complex"/>
    <property type="evidence" value="ECO:0007669"/>
    <property type="project" value="InterPro"/>
</dbReference>
<comment type="similarity">
    <text evidence="2">Belongs to the TAF8 family.</text>
</comment>
<evidence type="ECO:0000259" key="8">
    <source>
        <dbReference type="Pfam" id="PF10406"/>
    </source>
</evidence>
<evidence type="ECO:0000256" key="5">
    <source>
        <dbReference type="ARBA" id="ARBA00023163"/>
    </source>
</evidence>
<evidence type="ECO:0000256" key="1">
    <source>
        <dbReference type="ARBA" id="ARBA00004123"/>
    </source>
</evidence>
<gene>
    <name evidence="9" type="ORF">TEQG_06677</name>
</gene>
<dbReference type="GO" id="GO:0006367">
    <property type="term" value="P:transcription initiation at RNA polymerase II promoter"/>
    <property type="evidence" value="ECO:0007669"/>
    <property type="project" value="TreeGrafter"/>
</dbReference>
<sequence>MAQIPPPSPQSSTKRPSFDADGASPAKRQRRAYKRHHCLQRSHDLLAAGADILNDSTSIDAQLNASIARVLDETGFDNVEPVVLDSFRNNVEEHMLHFLSYIRQSMTSSRRVQPIPQDFEHALRYHSIRVDSLRPHLKAFQRRNQPTTTTTTATATTTTTTITTTTTTTTTPSSKPSLPTPPPEESADDEDKPIPARNYAFLGPELNSGVDDLKKASYIPKNFPRFPSKHTYQETPVFATKRETNPEKIRERATEEGRLGEEALRKLTRAAREGQGSGRAHRDKSLWGRKNESMDSMFDKTLKALAKSTSASKQADGSVVLDLGPIVNSNRVYWRKSSAPATRPDLQRMTTAAAREVE</sequence>
<dbReference type="Pfam" id="PF10406">
    <property type="entry name" value="TAF8_C"/>
    <property type="match status" value="1"/>
</dbReference>
<protein>
    <recommendedName>
        <fullName evidence="3">Transcription initiation factor TFIID subunit 8</fullName>
    </recommendedName>
</protein>
<evidence type="ECO:0000313" key="10">
    <source>
        <dbReference type="Proteomes" id="UP000009169"/>
    </source>
</evidence>
<feature type="region of interest" description="Disordered" evidence="7">
    <location>
        <begin position="245"/>
        <end position="293"/>
    </location>
</feature>
<dbReference type="AlphaFoldDB" id="F2Q0M6"/>
<dbReference type="EMBL" id="DS995764">
    <property type="protein sequence ID" value="EGE07694.1"/>
    <property type="molecule type" value="Genomic_DNA"/>
</dbReference>
<reference evidence="10" key="1">
    <citation type="journal article" date="2012" name="MBio">
        <title>Comparative genome analysis of Trichophyton rubrum and related dermatophytes reveals candidate genes involved in infection.</title>
        <authorList>
            <person name="Martinez D.A."/>
            <person name="Oliver B.G."/>
            <person name="Graeser Y."/>
            <person name="Goldberg J.M."/>
            <person name="Li W."/>
            <person name="Martinez-Rossi N.M."/>
            <person name="Monod M."/>
            <person name="Shelest E."/>
            <person name="Barton R.C."/>
            <person name="Birch E."/>
            <person name="Brakhage A.A."/>
            <person name="Chen Z."/>
            <person name="Gurr S.J."/>
            <person name="Heiman D."/>
            <person name="Heitman J."/>
            <person name="Kosti I."/>
            <person name="Rossi A."/>
            <person name="Saif S."/>
            <person name="Samalova M."/>
            <person name="Saunders C.W."/>
            <person name="Shea T."/>
            <person name="Summerbell R.C."/>
            <person name="Xu J."/>
            <person name="Young S."/>
            <person name="Zeng Q."/>
            <person name="Birren B.W."/>
            <person name="Cuomo C.A."/>
            <person name="White T.C."/>
        </authorList>
    </citation>
    <scope>NUCLEOTIDE SEQUENCE [LARGE SCALE GENOMIC DNA]</scope>
    <source>
        <strain evidence="10">ATCC MYA-4606 / CBS 127.97</strain>
    </source>
</reference>
<dbReference type="PANTHER" id="PTHR46469:SF1">
    <property type="entry name" value="TRANSCRIPTION INITIATION FACTOR TFIID SUBUNIT 8"/>
    <property type="match status" value="1"/>
</dbReference>
<evidence type="ECO:0000256" key="2">
    <source>
        <dbReference type="ARBA" id="ARBA00008767"/>
    </source>
</evidence>
<organism evidence="9 10">
    <name type="scientific">Trichophyton equinum (strain ATCC MYA-4606 / CBS 127.97)</name>
    <name type="common">Horse ringworm fungus</name>
    <dbReference type="NCBI Taxonomy" id="559882"/>
    <lineage>
        <taxon>Eukaryota</taxon>
        <taxon>Fungi</taxon>
        <taxon>Dikarya</taxon>
        <taxon>Ascomycota</taxon>
        <taxon>Pezizomycotina</taxon>
        <taxon>Eurotiomycetes</taxon>
        <taxon>Eurotiomycetidae</taxon>
        <taxon>Onygenales</taxon>
        <taxon>Arthrodermataceae</taxon>
        <taxon>Trichophyton</taxon>
    </lineage>
</organism>
<dbReference type="VEuPathDB" id="FungiDB:TEQG_06677"/>
<accession>F2Q0M6</accession>
<evidence type="ECO:0000256" key="3">
    <source>
        <dbReference type="ARBA" id="ARBA00017307"/>
    </source>
</evidence>
<comment type="subcellular location">
    <subcellularLocation>
        <location evidence="1">Nucleus</location>
    </subcellularLocation>
</comment>
<dbReference type="InterPro" id="IPR037818">
    <property type="entry name" value="TAF8"/>
</dbReference>
<proteinExistence type="inferred from homology"/>
<name>F2Q0M6_TRIEC</name>
<dbReference type="CDD" id="cd08049">
    <property type="entry name" value="TAF8"/>
    <property type="match status" value="1"/>
</dbReference>
<dbReference type="CDD" id="cd00076">
    <property type="entry name" value="HFD_SF"/>
    <property type="match status" value="1"/>
</dbReference>
<feature type="region of interest" description="Disordered" evidence="7">
    <location>
        <begin position="338"/>
        <end position="358"/>
    </location>
</feature>
<dbReference type="Gene3D" id="1.10.20.10">
    <property type="entry name" value="Histone, subunit A"/>
    <property type="match status" value="1"/>
</dbReference>
<dbReference type="HOGENOM" id="CLU_026584_0_0_1"/>
<feature type="compositionally biased region" description="Basic and acidic residues" evidence="7">
    <location>
        <begin position="245"/>
        <end position="265"/>
    </location>
</feature>
<keyword evidence="10" id="KW-1185">Reference proteome</keyword>
<keyword evidence="5" id="KW-0804">Transcription</keyword>
<evidence type="ECO:0000256" key="7">
    <source>
        <dbReference type="SAM" id="MobiDB-lite"/>
    </source>
</evidence>
<dbReference type="InterPro" id="IPR019473">
    <property type="entry name" value="TFIID_su8_C"/>
</dbReference>
<dbReference type="OrthoDB" id="2193813at2759"/>
<dbReference type="Proteomes" id="UP000009169">
    <property type="component" value="Unassembled WGS sequence"/>
</dbReference>
<dbReference type="eggNOG" id="ENOG502SG72">
    <property type="taxonomic scope" value="Eukaryota"/>
</dbReference>
<feature type="region of interest" description="Disordered" evidence="7">
    <location>
        <begin position="1"/>
        <end position="33"/>
    </location>
</feature>
<feature type="domain" description="Transcription factor TFIID subunit 8 C-terminal" evidence="8">
    <location>
        <begin position="218"/>
        <end position="267"/>
    </location>
</feature>
<dbReference type="InterPro" id="IPR009072">
    <property type="entry name" value="Histone-fold"/>
</dbReference>
<feature type="compositionally biased region" description="Low complexity" evidence="7">
    <location>
        <begin position="147"/>
        <end position="177"/>
    </location>
</feature>
<evidence type="ECO:0000256" key="4">
    <source>
        <dbReference type="ARBA" id="ARBA00023015"/>
    </source>
</evidence>
<dbReference type="GO" id="GO:0046982">
    <property type="term" value="F:protein heterodimerization activity"/>
    <property type="evidence" value="ECO:0007669"/>
    <property type="project" value="InterPro"/>
</dbReference>
<keyword evidence="6" id="KW-0539">Nucleus</keyword>